<dbReference type="AlphaFoldDB" id="A0AA44ZMS9"/>
<feature type="transmembrane region" description="Helical" evidence="1">
    <location>
        <begin position="78"/>
        <end position="97"/>
    </location>
</feature>
<feature type="transmembrane region" description="Helical" evidence="1">
    <location>
        <begin position="47"/>
        <end position="66"/>
    </location>
</feature>
<proteinExistence type="predicted"/>
<dbReference type="EMBL" id="PHUJ01000003">
    <property type="protein sequence ID" value="PKB29124.1"/>
    <property type="molecule type" value="Genomic_DNA"/>
</dbReference>
<keyword evidence="1" id="KW-1133">Transmembrane helix</keyword>
<organism evidence="2 3">
    <name type="scientific">Pseudonocardia alni</name>
    <name type="common">Amycolata alni</name>
    <dbReference type="NCBI Taxonomy" id="33907"/>
    <lineage>
        <taxon>Bacteria</taxon>
        <taxon>Bacillati</taxon>
        <taxon>Actinomycetota</taxon>
        <taxon>Actinomycetes</taxon>
        <taxon>Pseudonocardiales</taxon>
        <taxon>Pseudonocardiaceae</taxon>
        <taxon>Pseudonocardia</taxon>
    </lineage>
</organism>
<evidence type="ECO:0000313" key="3">
    <source>
        <dbReference type="Proteomes" id="UP000232453"/>
    </source>
</evidence>
<gene>
    <name evidence="2" type="ORF">ATL51_0751</name>
</gene>
<keyword evidence="1" id="KW-0812">Transmembrane</keyword>
<sequence length="154" mass="15908">MTSPPSRATPVLALVAIAFVVVQQVPGLVFQRGVVVPLLPIGLWRAWIPLVLTGLVVLAVSAAAGLRRPGPLSTAGRLAGLLLALGPLTVLAFRGRLVDPLFVFELGLDPSVRAWPVIDVVLGTLLAVALAVTLLSAVGAGGRPRGRARGRAPR</sequence>
<evidence type="ECO:0000313" key="2">
    <source>
        <dbReference type="EMBL" id="PKB29124.1"/>
    </source>
</evidence>
<dbReference type="RefSeq" id="WP_100877658.1">
    <property type="nucleotide sequence ID" value="NZ_JBICSI010000002.1"/>
</dbReference>
<comment type="caution">
    <text evidence="2">The sequence shown here is derived from an EMBL/GenBank/DDBJ whole genome shotgun (WGS) entry which is preliminary data.</text>
</comment>
<feature type="transmembrane region" description="Helical" evidence="1">
    <location>
        <begin position="117"/>
        <end position="141"/>
    </location>
</feature>
<evidence type="ECO:0000256" key="1">
    <source>
        <dbReference type="SAM" id="Phobius"/>
    </source>
</evidence>
<accession>A0AA44ZMS9</accession>
<reference evidence="2 3" key="1">
    <citation type="submission" date="2017-11" db="EMBL/GenBank/DDBJ databases">
        <title>Sequencing the genomes of 1000 actinobacteria strains.</title>
        <authorList>
            <person name="Klenk H.-P."/>
        </authorList>
    </citation>
    <scope>NUCLEOTIDE SEQUENCE [LARGE SCALE GENOMIC DNA]</scope>
    <source>
        <strain evidence="2 3">DSM 44104</strain>
    </source>
</reference>
<protein>
    <submittedName>
        <fullName evidence="2">Uncharacterized protein</fullName>
    </submittedName>
</protein>
<name>A0AA44ZMS9_PSEA5</name>
<keyword evidence="1" id="KW-0472">Membrane</keyword>
<dbReference type="Proteomes" id="UP000232453">
    <property type="component" value="Unassembled WGS sequence"/>
</dbReference>